<evidence type="ECO:0000313" key="2">
    <source>
        <dbReference type="Proteomes" id="UP000828390"/>
    </source>
</evidence>
<dbReference type="AlphaFoldDB" id="A0A9D4I649"/>
<comment type="caution">
    <text evidence="1">The sequence shown here is derived from an EMBL/GenBank/DDBJ whole genome shotgun (WGS) entry which is preliminary data.</text>
</comment>
<gene>
    <name evidence="1" type="ORF">DPMN_184105</name>
</gene>
<dbReference type="EMBL" id="JAIWYP010000010">
    <property type="protein sequence ID" value="KAH3749604.1"/>
    <property type="molecule type" value="Genomic_DNA"/>
</dbReference>
<sequence>MFGGHICEALFLLVVHIKTDKQIFEGSFFSVQMKVVNEGLATAYAAKGDKFLFLRKLMSLPYLPSEHITPAFEQMMLQAEEVGSPLLNVVNYVERTWIRGSMWKPENWSVYRQTVRTNNDV</sequence>
<dbReference type="Proteomes" id="UP000828390">
    <property type="component" value="Unassembled WGS sequence"/>
</dbReference>
<accession>A0A9D4I649</accession>
<reference evidence="1" key="1">
    <citation type="journal article" date="2019" name="bioRxiv">
        <title>The Genome of the Zebra Mussel, Dreissena polymorpha: A Resource for Invasive Species Research.</title>
        <authorList>
            <person name="McCartney M.A."/>
            <person name="Auch B."/>
            <person name="Kono T."/>
            <person name="Mallez S."/>
            <person name="Zhang Y."/>
            <person name="Obille A."/>
            <person name="Becker A."/>
            <person name="Abrahante J.E."/>
            <person name="Garbe J."/>
            <person name="Badalamenti J.P."/>
            <person name="Herman A."/>
            <person name="Mangelson H."/>
            <person name="Liachko I."/>
            <person name="Sullivan S."/>
            <person name="Sone E.D."/>
            <person name="Koren S."/>
            <person name="Silverstein K.A.T."/>
            <person name="Beckman K.B."/>
            <person name="Gohl D.M."/>
        </authorList>
    </citation>
    <scope>NUCLEOTIDE SEQUENCE</scope>
    <source>
        <strain evidence="1">Duluth1</strain>
        <tissue evidence="1">Whole animal</tissue>
    </source>
</reference>
<name>A0A9D4I649_DREPO</name>
<proteinExistence type="predicted"/>
<keyword evidence="2" id="KW-1185">Reference proteome</keyword>
<organism evidence="1 2">
    <name type="scientific">Dreissena polymorpha</name>
    <name type="common">Zebra mussel</name>
    <name type="synonym">Mytilus polymorpha</name>
    <dbReference type="NCBI Taxonomy" id="45954"/>
    <lineage>
        <taxon>Eukaryota</taxon>
        <taxon>Metazoa</taxon>
        <taxon>Spiralia</taxon>
        <taxon>Lophotrochozoa</taxon>
        <taxon>Mollusca</taxon>
        <taxon>Bivalvia</taxon>
        <taxon>Autobranchia</taxon>
        <taxon>Heteroconchia</taxon>
        <taxon>Euheterodonta</taxon>
        <taxon>Imparidentia</taxon>
        <taxon>Neoheterodontei</taxon>
        <taxon>Myida</taxon>
        <taxon>Dreissenoidea</taxon>
        <taxon>Dreissenidae</taxon>
        <taxon>Dreissena</taxon>
    </lineage>
</organism>
<reference evidence="1" key="2">
    <citation type="submission" date="2020-11" db="EMBL/GenBank/DDBJ databases">
        <authorList>
            <person name="McCartney M.A."/>
            <person name="Auch B."/>
            <person name="Kono T."/>
            <person name="Mallez S."/>
            <person name="Becker A."/>
            <person name="Gohl D.M."/>
            <person name="Silverstein K.A.T."/>
            <person name="Koren S."/>
            <person name="Bechman K.B."/>
            <person name="Herman A."/>
            <person name="Abrahante J.E."/>
            <person name="Garbe J."/>
        </authorList>
    </citation>
    <scope>NUCLEOTIDE SEQUENCE</scope>
    <source>
        <strain evidence="1">Duluth1</strain>
        <tissue evidence="1">Whole animal</tissue>
    </source>
</reference>
<evidence type="ECO:0000313" key="1">
    <source>
        <dbReference type="EMBL" id="KAH3749604.1"/>
    </source>
</evidence>
<protein>
    <submittedName>
        <fullName evidence="1">Uncharacterized protein</fullName>
    </submittedName>
</protein>